<dbReference type="PANTHER" id="PTHR43065">
    <property type="entry name" value="SENSOR HISTIDINE KINASE"/>
    <property type="match status" value="1"/>
</dbReference>
<dbReference type="EC" id="2.7.13.3" evidence="2"/>
<dbReference type="InterPro" id="IPR003594">
    <property type="entry name" value="HATPase_dom"/>
</dbReference>
<evidence type="ECO:0000256" key="5">
    <source>
        <dbReference type="SAM" id="Coils"/>
    </source>
</evidence>
<dbReference type="Gene3D" id="1.10.287.130">
    <property type="match status" value="1"/>
</dbReference>
<feature type="domain" description="Response regulatory" evidence="7">
    <location>
        <begin position="330"/>
        <end position="446"/>
    </location>
</feature>
<dbReference type="SMART" id="SM00388">
    <property type="entry name" value="HisKA"/>
    <property type="match status" value="1"/>
</dbReference>
<dbReference type="EMBL" id="JAEUXJ010000004">
    <property type="protein sequence ID" value="MBL6456110.1"/>
    <property type="molecule type" value="Genomic_DNA"/>
</dbReference>
<dbReference type="PROSITE" id="PS50109">
    <property type="entry name" value="HIS_KIN"/>
    <property type="match status" value="1"/>
</dbReference>
<dbReference type="SUPFAM" id="SSF47384">
    <property type="entry name" value="Homodimeric domain of signal transducing histidine kinase"/>
    <property type="match status" value="1"/>
</dbReference>
<dbReference type="SUPFAM" id="SSF52172">
    <property type="entry name" value="CheY-like"/>
    <property type="match status" value="1"/>
</dbReference>
<evidence type="ECO:0000256" key="4">
    <source>
        <dbReference type="PROSITE-ProRule" id="PRU00169"/>
    </source>
</evidence>
<feature type="modified residue" description="4-aspartylphosphate" evidence="4">
    <location>
        <position position="380"/>
    </location>
</feature>
<dbReference type="CDD" id="cd18161">
    <property type="entry name" value="REC_hyHK_blue-like"/>
    <property type="match status" value="1"/>
</dbReference>
<dbReference type="InterPro" id="IPR005467">
    <property type="entry name" value="His_kinase_dom"/>
</dbReference>
<dbReference type="PANTHER" id="PTHR43065:SF42">
    <property type="entry name" value="TWO-COMPONENT SENSOR PPRA"/>
    <property type="match status" value="1"/>
</dbReference>
<dbReference type="InterPro" id="IPR011006">
    <property type="entry name" value="CheY-like_superfamily"/>
</dbReference>
<dbReference type="Pfam" id="PF02518">
    <property type="entry name" value="HATPase_c"/>
    <property type="match status" value="1"/>
</dbReference>
<comment type="caution">
    <text evidence="8">The sequence shown here is derived from an EMBL/GenBank/DDBJ whole genome shotgun (WGS) entry which is preliminary data.</text>
</comment>
<feature type="coiled-coil region" evidence="5">
    <location>
        <begin position="13"/>
        <end position="72"/>
    </location>
</feature>
<accession>A0ABS1V358</accession>
<evidence type="ECO:0000313" key="9">
    <source>
        <dbReference type="Proteomes" id="UP000606490"/>
    </source>
</evidence>
<dbReference type="Pfam" id="PF00072">
    <property type="entry name" value="Response_reg"/>
    <property type="match status" value="1"/>
</dbReference>
<dbReference type="PROSITE" id="PS50110">
    <property type="entry name" value="RESPONSE_REGULATORY"/>
    <property type="match status" value="1"/>
</dbReference>
<evidence type="ECO:0000313" key="8">
    <source>
        <dbReference type="EMBL" id="MBL6456110.1"/>
    </source>
</evidence>
<dbReference type="Gene3D" id="3.30.565.10">
    <property type="entry name" value="Histidine kinase-like ATPase, C-terminal domain"/>
    <property type="match status" value="1"/>
</dbReference>
<evidence type="ECO:0000256" key="1">
    <source>
        <dbReference type="ARBA" id="ARBA00000085"/>
    </source>
</evidence>
<dbReference type="InterPro" id="IPR004358">
    <property type="entry name" value="Sig_transdc_His_kin-like_C"/>
</dbReference>
<evidence type="ECO:0000256" key="2">
    <source>
        <dbReference type="ARBA" id="ARBA00012438"/>
    </source>
</evidence>
<dbReference type="Gene3D" id="3.40.50.2300">
    <property type="match status" value="1"/>
</dbReference>
<sequence>MTEPVEPAELVAAVEALLRLRRAEDALRRLNATLEERVQARTAELAAANERLRAEIEERSKAEEALRQAQKMEAIGHLTGGIAHDFNNLLTGIVGGLGLLKTRIAEGRVAEVGRYADAAVASARRAAALTHRLLAFARRQPLDPKPVDVNVLVASMEELVRRTVGPGVRMETVLAGDLWLALCDANQLENALLNLAINARDAMPDGGRLTIRTENTLLDGTYAAQAEIAAGPYVTLSVTDTGTGMPPEVVTRAFDPFFTTKPVGEGTGLGLSQLYGFVKQSGGHARIQSELGQGTTVSIYLPRHHGEATDTPITSLATAADTPHAGSGRTVLIVDDEPVVRMLVVDTLRELGYAALEAADGPAGLRILQSEPRIDLLVTDVGLPGGINGRQLADAARERRPGLKVLFITGYAETAAFGPGVLKEGMALVTKPFTLDALAARIRALVEGA</sequence>
<reference evidence="8 9" key="1">
    <citation type="submission" date="2021-01" db="EMBL/GenBank/DDBJ databases">
        <title>Belnapia mucosa sp. nov. and Belnapia arida sp. nov., isolated from the Tabernas Desert (Almeria, Spain).</title>
        <authorList>
            <person name="Molina-Menor E."/>
            <person name="Vidal-Verdu A."/>
            <person name="Calonge A."/>
            <person name="Satari L."/>
            <person name="Pereto Magraner J."/>
            <person name="Porcar Miralles M."/>
        </authorList>
    </citation>
    <scope>NUCLEOTIDE SEQUENCE [LARGE SCALE GENOMIC DNA]</scope>
    <source>
        <strain evidence="8 9">T6</strain>
    </source>
</reference>
<gene>
    <name evidence="8" type="ORF">JMJ55_12305</name>
</gene>
<organism evidence="8 9">
    <name type="scientific">Belnapia mucosa</name>
    <dbReference type="NCBI Taxonomy" id="2804532"/>
    <lineage>
        <taxon>Bacteria</taxon>
        <taxon>Pseudomonadati</taxon>
        <taxon>Pseudomonadota</taxon>
        <taxon>Alphaproteobacteria</taxon>
        <taxon>Acetobacterales</taxon>
        <taxon>Roseomonadaceae</taxon>
        <taxon>Belnapia</taxon>
    </lineage>
</organism>
<name>A0ABS1V358_9PROT</name>
<dbReference type="PRINTS" id="PR00344">
    <property type="entry name" value="BCTRLSENSOR"/>
</dbReference>
<dbReference type="SUPFAM" id="SSF55874">
    <property type="entry name" value="ATPase domain of HSP90 chaperone/DNA topoisomerase II/histidine kinase"/>
    <property type="match status" value="1"/>
</dbReference>
<dbReference type="InterPro" id="IPR036097">
    <property type="entry name" value="HisK_dim/P_sf"/>
</dbReference>
<dbReference type="InterPro" id="IPR036890">
    <property type="entry name" value="HATPase_C_sf"/>
</dbReference>
<keyword evidence="5" id="KW-0175">Coiled coil</keyword>
<evidence type="ECO:0000256" key="3">
    <source>
        <dbReference type="ARBA" id="ARBA00022553"/>
    </source>
</evidence>
<protein>
    <recommendedName>
        <fullName evidence="2">histidine kinase</fullName>
        <ecNumber evidence="2">2.7.13.3</ecNumber>
    </recommendedName>
</protein>
<dbReference type="SMART" id="SM00387">
    <property type="entry name" value="HATPase_c"/>
    <property type="match status" value="1"/>
</dbReference>
<dbReference type="InterPro" id="IPR001789">
    <property type="entry name" value="Sig_transdc_resp-reg_receiver"/>
</dbReference>
<proteinExistence type="predicted"/>
<evidence type="ECO:0000259" key="6">
    <source>
        <dbReference type="PROSITE" id="PS50109"/>
    </source>
</evidence>
<keyword evidence="3 4" id="KW-0597">Phosphoprotein</keyword>
<dbReference type="Pfam" id="PF00512">
    <property type="entry name" value="HisKA"/>
    <property type="match status" value="1"/>
</dbReference>
<dbReference type="InterPro" id="IPR003661">
    <property type="entry name" value="HisK_dim/P_dom"/>
</dbReference>
<keyword evidence="9" id="KW-1185">Reference proteome</keyword>
<comment type="catalytic activity">
    <reaction evidence="1">
        <text>ATP + protein L-histidine = ADP + protein N-phospho-L-histidine.</text>
        <dbReference type="EC" id="2.7.13.3"/>
    </reaction>
</comment>
<dbReference type="Proteomes" id="UP000606490">
    <property type="component" value="Unassembled WGS sequence"/>
</dbReference>
<dbReference type="SMART" id="SM00448">
    <property type="entry name" value="REC"/>
    <property type="match status" value="1"/>
</dbReference>
<evidence type="ECO:0000259" key="7">
    <source>
        <dbReference type="PROSITE" id="PS50110"/>
    </source>
</evidence>
<feature type="domain" description="Histidine kinase" evidence="6">
    <location>
        <begin position="81"/>
        <end position="305"/>
    </location>
</feature>